<dbReference type="EMBL" id="BPLQ01006783">
    <property type="protein sequence ID" value="GIY25197.1"/>
    <property type="molecule type" value="Genomic_DNA"/>
</dbReference>
<evidence type="ECO:0000256" key="1">
    <source>
        <dbReference type="SAM" id="MobiDB-lite"/>
    </source>
</evidence>
<evidence type="ECO:0000313" key="2">
    <source>
        <dbReference type="EMBL" id="GIY25197.1"/>
    </source>
</evidence>
<reference evidence="2 3" key="1">
    <citation type="submission" date="2021-06" db="EMBL/GenBank/DDBJ databases">
        <title>Caerostris darwini draft genome.</title>
        <authorList>
            <person name="Kono N."/>
            <person name="Arakawa K."/>
        </authorList>
    </citation>
    <scope>NUCLEOTIDE SEQUENCE [LARGE SCALE GENOMIC DNA]</scope>
</reference>
<sequence length="85" mass="9825">MVSSKGDSRPIFVFKLKGSFWMMSSRIDISSCEFFIREQHKVPKSRFNSSDVALLLTRFASPFIKQGTSREKKTASRKRENNPHV</sequence>
<keyword evidence="3" id="KW-1185">Reference proteome</keyword>
<feature type="compositionally biased region" description="Basic and acidic residues" evidence="1">
    <location>
        <begin position="68"/>
        <end position="85"/>
    </location>
</feature>
<evidence type="ECO:0000313" key="3">
    <source>
        <dbReference type="Proteomes" id="UP001054837"/>
    </source>
</evidence>
<comment type="caution">
    <text evidence="2">The sequence shown here is derived from an EMBL/GenBank/DDBJ whole genome shotgun (WGS) entry which is preliminary data.</text>
</comment>
<name>A0AAV4RYJ6_9ARAC</name>
<dbReference type="Proteomes" id="UP001054837">
    <property type="component" value="Unassembled WGS sequence"/>
</dbReference>
<gene>
    <name evidence="2" type="ORF">CDAR_615631</name>
</gene>
<protein>
    <submittedName>
        <fullName evidence="2">Uncharacterized protein</fullName>
    </submittedName>
</protein>
<accession>A0AAV4RYJ6</accession>
<dbReference type="AlphaFoldDB" id="A0AAV4RYJ6"/>
<organism evidence="2 3">
    <name type="scientific">Caerostris darwini</name>
    <dbReference type="NCBI Taxonomy" id="1538125"/>
    <lineage>
        <taxon>Eukaryota</taxon>
        <taxon>Metazoa</taxon>
        <taxon>Ecdysozoa</taxon>
        <taxon>Arthropoda</taxon>
        <taxon>Chelicerata</taxon>
        <taxon>Arachnida</taxon>
        <taxon>Araneae</taxon>
        <taxon>Araneomorphae</taxon>
        <taxon>Entelegynae</taxon>
        <taxon>Araneoidea</taxon>
        <taxon>Araneidae</taxon>
        <taxon>Caerostris</taxon>
    </lineage>
</organism>
<proteinExistence type="predicted"/>
<feature type="region of interest" description="Disordered" evidence="1">
    <location>
        <begin position="66"/>
        <end position="85"/>
    </location>
</feature>